<dbReference type="Proteomes" id="UP000254866">
    <property type="component" value="Unassembled WGS sequence"/>
</dbReference>
<dbReference type="PROSITE" id="PS50082">
    <property type="entry name" value="WD_REPEATS_2"/>
    <property type="match status" value="2"/>
</dbReference>
<protein>
    <submittedName>
        <fullName evidence="8">Uncharacterized protein</fullName>
    </submittedName>
</protein>
<keyword evidence="5" id="KW-0804">Transcription</keyword>
<keyword evidence="3" id="KW-0677">Repeat</keyword>
<dbReference type="Gene3D" id="2.130.10.10">
    <property type="entry name" value="YVTN repeat-like/Quinoprotein amine dehydrogenase"/>
    <property type="match status" value="1"/>
</dbReference>
<evidence type="ECO:0000313" key="8">
    <source>
        <dbReference type="EMBL" id="RDL33618.1"/>
    </source>
</evidence>
<name>A0A370TFE0_9HELO</name>
<accession>A0A370TFE0</accession>
<evidence type="ECO:0000256" key="6">
    <source>
        <dbReference type="PROSITE-ProRule" id="PRU00221"/>
    </source>
</evidence>
<dbReference type="Pfam" id="PF00400">
    <property type="entry name" value="WD40"/>
    <property type="match status" value="2"/>
</dbReference>
<reference evidence="8 9" key="1">
    <citation type="journal article" date="2018" name="IMA Fungus">
        <title>IMA Genome-F 9: Draft genome sequence of Annulohypoxylon stygium, Aspergillus mulundensis, Berkeleyomyces basicola (syn. Thielaviopsis basicola), Ceratocystis smalleyi, two Cercospora beticola strains, Coleophoma cylindrospora, Fusarium fracticaudum, Phialophora cf. hyalina, and Morchella septimelata.</title>
        <authorList>
            <person name="Wingfield B.D."/>
            <person name="Bills G.F."/>
            <person name="Dong Y."/>
            <person name="Huang W."/>
            <person name="Nel W.J."/>
            <person name="Swalarsk-Parry B.S."/>
            <person name="Vaghefi N."/>
            <person name="Wilken P.M."/>
            <person name="An Z."/>
            <person name="de Beer Z.W."/>
            <person name="De Vos L."/>
            <person name="Chen L."/>
            <person name="Duong T.A."/>
            <person name="Gao Y."/>
            <person name="Hammerbacher A."/>
            <person name="Kikkert J.R."/>
            <person name="Li Y."/>
            <person name="Li H."/>
            <person name="Li K."/>
            <person name="Li Q."/>
            <person name="Liu X."/>
            <person name="Ma X."/>
            <person name="Naidoo K."/>
            <person name="Pethybridge S.J."/>
            <person name="Sun J."/>
            <person name="Steenkamp E.T."/>
            <person name="van der Nest M.A."/>
            <person name="van Wyk S."/>
            <person name="Wingfield M.J."/>
            <person name="Xiong C."/>
            <person name="Yue Q."/>
            <person name="Zhang X."/>
        </authorList>
    </citation>
    <scope>NUCLEOTIDE SEQUENCE [LARGE SCALE GENOMIC DNA]</scope>
    <source>
        <strain evidence="8 9">BP 5553</strain>
    </source>
</reference>
<dbReference type="SUPFAM" id="SSF50978">
    <property type="entry name" value="WD40 repeat-like"/>
    <property type="match status" value="1"/>
</dbReference>
<dbReference type="STRING" id="2656787.A0A370TFE0"/>
<feature type="repeat" description="WD" evidence="6">
    <location>
        <begin position="249"/>
        <end position="282"/>
    </location>
</feature>
<dbReference type="RefSeq" id="XP_031866900.1">
    <property type="nucleotide sequence ID" value="XM_032016609.1"/>
</dbReference>
<feature type="compositionally biased region" description="Polar residues" evidence="7">
    <location>
        <begin position="459"/>
        <end position="493"/>
    </location>
</feature>
<comment type="caution">
    <text evidence="8">The sequence shown here is derived from an EMBL/GenBank/DDBJ whole genome shotgun (WGS) entry which is preliminary data.</text>
</comment>
<keyword evidence="9" id="KW-1185">Reference proteome</keyword>
<feature type="region of interest" description="Disordered" evidence="7">
    <location>
        <begin position="459"/>
        <end position="500"/>
    </location>
</feature>
<dbReference type="EMBL" id="NPIC01000008">
    <property type="protein sequence ID" value="RDL33618.1"/>
    <property type="molecule type" value="Genomic_DNA"/>
</dbReference>
<sequence length="570" mass="62225">MLNRRYAGVVFAISAQRQLSEVAQLATSRLSTVSFAYNNTIFYIQSRSGGSTYPAIGQPSSAVHSLRQPPENGGNCTEEIKDGLKTAQARVGIAISKRSPSVTHFYCVKFYPYTKPGVDDVFAVVGGDHILICRPPPPGGNDNPKAEVIQFVVEKEPGEDFFTCAWTKDLKSGEPLLCVAGHNANIKIINALTGKLLRTLTGHGGEIYDLAISPLNPTILASASLDYTVRIWSLDPAHENQPCAAILEGVGHREAVLSIAFHSTGRYLLSGGADHIINLWTLPEFPDKNTGTSKPTRIHYPHFSTSEIHHNIVDCVAFHGDLIFSKVAVEECIVLWSITNFNSKNTPPSPDSAPTPHDTQRETRSAFSSSTLSTSGSSNQYTRLLQFDTPKTTESAITFTRFSLYPGDSTHNPVLSFCNATSKALFWDLGRLEAYHDLLSSGADLTQTATRPPFLNPFQHRNQSSMHGTPAQISKQRANSPTESCSSRQTGSDVLTGDKEKGKVDWDKSLKNWAGKYEMGDVLEALIAHKEEIVRGVSFTGRSLAWSNTGNWCVVAGSGGVFTLLHRWGR</sequence>
<organism evidence="8 9">
    <name type="scientific">Venustampulla echinocandica</name>
    <dbReference type="NCBI Taxonomy" id="2656787"/>
    <lineage>
        <taxon>Eukaryota</taxon>
        <taxon>Fungi</taxon>
        <taxon>Dikarya</taxon>
        <taxon>Ascomycota</taxon>
        <taxon>Pezizomycotina</taxon>
        <taxon>Leotiomycetes</taxon>
        <taxon>Helotiales</taxon>
        <taxon>Pleuroascaceae</taxon>
        <taxon>Venustampulla</taxon>
    </lineage>
</organism>
<gene>
    <name evidence="8" type="ORF">BP5553_07986</name>
</gene>
<dbReference type="PANTHER" id="PTHR10253">
    <property type="entry name" value="POLYCOMB PROTEIN"/>
    <property type="match status" value="1"/>
</dbReference>
<evidence type="ECO:0000256" key="2">
    <source>
        <dbReference type="ARBA" id="ARBA00022574"/>
    </source>
</evidence>
<dbReference type="SMART" id="SM00320">
    <property type="entry name" value="WD40"/>
    <property type="match status" value="3"/>
</dbReference>
<dbReference type="GeneID" id="43600835"/>
<comment type="similarity">
    <text evidence="1">Belongs to the WD repeat ESC family.</text>
</comment>
<keyword evidence="4" id="KW-0805">Transcription regulation</keyword>
<evidence type="ECO:0000256" key="5">
    <source>
        <dbReference type="ARBA" id="ARBA00023163"/>
    </source>
</evidence>
<feature type="region of interest" description="Disordered" evidence="7">
    <location>
        <begin position="345"/>
        <end position="377"/>
    </location>
</feature>
<dbReference type="InterPro" id="IPR015943">
    <property type="entry name" value="WD40/YVTN_repeat-like_dom_sf"/>
</dbReference>
<dbReference type="PROSITE" id="PS50294">
    <property type="entry name" value="WD_REPEATS_REGION"/>
    <property type="match status" value="2"/>
</dbReference>
<proteinExistence type="inferred from homology"/>
<dbReference type="AlphaFoldDB" id="A0A370TFE0"/>
<evidence type="ECO:0000256" key="4">
    <source>
        <dbReference type="ARBA" id="ARBA00023015"/>
    </source>
</evidence>
<dbReference type="InterPro" id="IPR001680">
    <property type="entry name" value="WD40_rpt"/>
</dbReference>
<keyword evidence="2 6" id="KW-0853">WD repeat</keyword>
<evidence type="ECO:0000256" key="7">
    <source>
        <dbReference type="SAM" id="MobiDB-lite"/>
    </source>
</evidence>
<dbReference type="InterPro" id="IPR051243">
    <property type="entry name" value="PcG_WD-repeat"/>
</dbReference>
<feature type="repeat" description="WD" evidence="6">
    <location>
        <begin position="200"/>
        <end position="235"/>
    </location>
</feature>
<feature type="compositionally biased region" description="Low complexity" evidence="7">
    <location>
        <begin position="365"/>
        <end position="377"/>
    </location>
</feature>
<dbReference type="InterPro" id="IPR036322">
    <property type="entry name" value="WD40_repeat_dom_sf"/>
</dbReference>
<evidence type="ECO:0000256" key="3">
    <source>
        <dbReference type="ARBA" id="ARBA00022737"/>
    </source>
</evidence>
<evidence type="ECO:0000313" key="9">
    <source>
        <dbReference type="Proteomes" id="UP000254866"/>
    </source>
</evidence>
<dbReference type="OrthoDB" id="7318948at2759"/>
<evidence type="ECO:0000256" key="1">
    <source>
        <dbReference type="ARBA" id="ARBA00008075"/>
    </source>
</evidence>